<reference evidence="2" key="1">
    <citation type="journal article" date="2019" name="Science">
        <title>Mutation of a bHLH transcription factor allowed almond domestication.</title>
        <authorList>
            <person name="Sanchez-Perez R."/>
            <person name="Pavan S."/>
            <person name="Mazzeo R."/>
            <person name="Moldovan C."/>
            <person name="Aiese Cigliano R."/>
            <person name="Del Cueto J."/>
            <person name="Ricciardi F."/>
            <person name="Lotti C."/>
            <person name="Ricciardi L."/>
            <person name="Dicenta F."/>
            <person name="Lopez-Marques R.L."/>
            <person name="Lindberg Moller B."/>
        </authorList>
    </citation>
    <scope>NUCLEOTIDE SEQUENCE</scope>
</reference>
<keyword evidence="2" id="KW-0808">Transferase</keyword>
<keyword evidence="1" id="KW-0732">Signal</keyword>
<dbReference type="GO" id="GO:0032259">
    <property type="term" value="P:methylation"/>
    <property type="evidence" value="ECO:0007669"/>
    <property type="project" value="UniProtKB-KW"/>
</dbReference>
<dbReference type="EMBL" id="AP019298">
    <property type="protein sequence ID" value="BBG97011.1"/>
    <property type="molecule type" value="Genomic_DNA"/>
</dbReference>
<evidence type="ECO:0000313" key="2">
    <source>
        <dbReference type="EMBL" id="BBG97011.1"/>
    </source>
</evidence>
<organism evidence="2">
    <name type="scientific">Prunus dulcis</name>
    <name type="common">Almond</name>
    <name type="synonym">Amygdalus dulcis</name>
    <dbReference type="NCBI Taxonomy" id="3755"/>
    <lineage>
        <taxon>Eukaryota</taxon>
        <taxon>Viridiplantae</taxon>
        <taxon>Streptophyta</taxon>
        <taxon>Embryophyta</taxon>
        <taxon>Tracheophyta</taxon>
        <taxon>Spermatophyta</taxon>
        <taxon>Magnoliopsida</taxon>
        <taxon>eudicotyledons</taxon>
        <taxon>Gunneridae</taxon>
        <taxon>Pentapetalae</taxon>
        <taxon>rosids</taxon>
        <taxon>fabids</taxon>
        <taxon>Rosales</taxon>
        <taxon>Rosaceae</taxon>
        <taxon>Amygdaloideae</taxon>
        <taxon>Amygdaleae</taxon>
        <taxon>Prunus</taxon>
    </lineage>
</organism>
<name>A0A4Y1QYR3_PRUDU</name>
<protein>
    <submittedName>
        <fullName evidence="2">S-adenosyl-L-methionine-dependent methyltransferases superfamily protein</fullName>
    </submittedName>
</protein>
<accession>A0A4Y1QYR3</accession>
<proteinExistence type="predicted"/>
<evidence type="ECO:0000256" key="1">
    <source>
        <dbReference type="SAM" id="SignalP"/>
    </source>
</evidence>
<dbReference type="AlphaFoldDB" id="A0A4Y1QYR3"/>
<keyword evidence="2" id="KW-0489">Methyltransferase</keyword>
<feature type="signal peptide" evidence="1">
    <location>
        <begin position="1"/>
        <end position="26"/>
    </location>
</feature>
<gene>
    <name evidence="2" type="ORF">Prudu_005998</name>
</gene>
<sequence>MIKKHLLLAVALRGIMMIIMYRKSDSEVDWDSMLERRFSEMAKRVVVASNVDVVLAKSWIKENNVNADLFSPCLVITSVFSESVIRSLAFSSLPAWKGNQGNPLSFNEKTWIVVMAYKHLFVRHL</sequence>
<dbReference type="GO" id="GO:0008168">
    <property type="term" value="F:methyltransferase activity"/>
    <property type="evidence" value="ECO:0007669"/>
    <property type="project" value="UniProtKB-KW"/>
</dbReference>
<feature type="chain" id="PRO_5021472344" evidence="1">
    <location>
        <begin position="27"/>
        <end position="125"/>
    </location>
</feature>